<evidence type="ECO:0000256" key="2">
    <source>
        <dbReference type="SAM" id="Phobius"/>
    </source>
</evidence>
<name>A0ABU2U713_9ACTN</name>
<comment type="caution">
    <text evidence="3">The sequence shown here is derived from an EMBL/GenBank/DDBJ whole genome shotgun (WGS) entry which is preliminary data.</text>
</comment>
<keyword evidence="4" id="KW-1185">Reference proteome</keyword>
<protein>
    <recommendedName>
        <fullName evidence="5">SHOCT domain-containing protein</fullName>
    </recommendedName>
</protein>
<gene>
    <name evidence="3" type="ORF">RM764_39400</name>
</gene>
<evidence type="ECO:0008006" key="5">
    <source>
        <dbReference type="Google" id="ProtNLM"/>
    </source>
</evidence>
<proteinExistence type="predicted"/>
<keyword evidence="2" id="KW-1133">Transmembrane helix</keyword>
<reference evidence="4" key="1">
    <citation type="submission" date="2023-07" db="EMBL/GenBank/DDBJ databases">
        <title>30 novel species of actinomycetes from the DSMZ collection.</title>
        <authorList>
            <person name="Nouioui I."/>
        </authorList>
    </citation>
    <scope>NUCLEOTIDE SEQUENCE [LARGE SCALE GENOMIC DNA]</scope>
    <source>
        <strain evidence="4">DSM 41699</strain>
    </source>
</reference>
<accession>A0ABU2U713</accession>
<sequence>MCAERPRAVIGVMWNDVGWGWGGWFAMAVIMVLFWALLIAGVIALVHYLTSGHRGHQPGSPPPSGGPGWGSTRAEDLLAERYARGKIDEDEYKRRLALLREHR</sequence>
<feature type="transmembrane region" description="Helical" evidence="2">
    <location>
        <begin position="24"/>
        <end position="49"/>
    </location>
</feature>
<dbReference type="Proteomes" id="UP001183809">
    <property type="component" value="Unassembled WGS sequence"/>
</dbReference>
<evidence type="ECO:0000256" key="1">
    <source>
        <dbReference type="SAM" id="MobiDB-lite"/>
    </source>
</evidence>
<keyword evidence="2" id="KW-0472">Membrane</keyword>
<dbReference type="EMBL" id="JAVREY010000089">
    <property type="protein sequence ID" value="MDT0468973.1"/>
    <property type="molecule type" value="Genomic_DNA"/>
</dbReference>
<keyword evidence="2" id="KW-0812">Transmembrane</keyword>
<dbReference type="RefSeq" id="WP_311700415.1">
    <property type="nucleotide sequence ID" value="NZ_JAVREY010000089.1"/>
</dbReference>
<evidence type="ECO:0000313" key="4">
    <source>
        <dbReference type="Proteomes" id="UP001183809"/>
    </source>
</evidence>
<evidence type="ECO:0000313" key="3">
    <source>
        <dbReference type="EMBL" id="MDT0468973.1"/>
    </source>
</evidence>
<feature type="region of interest" description="Disordered" evidence="1">
    <location>
        <begin position="52"/>
        <end position="72"/>
    </location>
</feature>
<organism evidence="3 4">
    <name type="scientific">Streptomyces gibsoniae</name>
    <dbReference type="NCBI Taxonomy" id="3075529"/>
    <lineage>
        <taxon>Bacteria</taxon>
        <taxon>Bacillati</taxon>
        <taxon>Actinomycetota</taxon>
        <taxon>Actinomycetes</taxon>
        <taxon>Kitasatosporales</taxon>
        <taxon>Streptomycetaceae</taxon>
        <taxon>Streptomyces</taxon>
    </lineage>
</organism>